<keyword evidence="4" id="KW-1185">Reference proteome</keyword>
<feature type="domain" description="LarA-like N-terminal" evidence="2">
    <location>
        <begin position="55"/>
        <end position="202"/>
    </location>
</feature>
<dbReference type="OrthoDB" id="9788398at2"/>
<feature type="compositionally biased region" description="Polar residues" evidence="1">
    <location>
        <begin position="8"/>
        <end position="18"/>
    </location>
</feature>
<dbReference type="EMBL" id="CP001744">
    <property type="protein sequence ID" value="ADG68826.1"/>
    <property type="molecule type" value="Genomic_DNA"/>
</dbReference>
<evidence type="ECO:0000256" key="1">
    <source>
        <dbReference type="SAM" id="MobiDB-lite"/>
    </source>
</evidence>
<sequence>MDLHPLPNHQNSRSQSSAGGEYQLPRMARLKQQFQRPQEPDLRQAVFRELAALHLEKKIAPGQTVAITAGSRGISGIDVIIKGVVEFIQSLDGLPFIIPAMGSHGGATAEGQLAVLAGYGITPATMGCEIRSSMATSVVGETMDGIPIHVDQHALAADHVLVVNRIKPHTGFVGEIESGLHKMLLIGLGKHLGATVYHQAIVRSSFRKIWQEVAPIVISKAKVLAGLGIVENAFDETALIAGVPVEEFAEKEAELLKLAKAYLPRLPFREIDLLIVDQIGKNISGTGMDTNIVGRKYNDHAATPQDDVSIRRIFVRGLTAATHGNATGIGIAEFTNHRTVASIDREITQINCVTASHPTGAMIPASYQTDRQAIQEALKTIGWVPPHLAKVIQIRDTLHLGELLVSEAFAPELIKHDQIQQMTDWEEMEFDQDDNLRDLLPGE</sequence>
<reference evidence="3 4" key="1">
    <citation type="journal article" date="2010" name="Stand. Genomic Sci.">
        <title>Complete genome sequence of Planctomyces limnophilus type strain (Mu 290).</title>
        <authorList>
            <person name="Labutti K."/>
            <person name="Sikorski J."/>
            <person name="Schneider S."/>
            <person name="Nolan M."/>
            <person name="Lucas S."/>
            <person name="Glavina Del Rio T."/>
            <person name="Tice H."/>
            <person name="Cheng J.F."/>
            <person name="Goodwin L."/>
            <person name="Pitluck S."/>
            <person name="Liolios K."/>
            <person name="Ivanova N."/>
            <person name="Mavromatis K."/>
            <person name="Mikhailova N."/>
            <person name="Pati A."/>
            <person name="Chen A."/>
            <person name="Palaniappan K."/>
            <person name="Land M."/>
            <person name="Hauser L."/>
            <person name="Chang Y.J."/>
            <person name="Jeffries C.D."/>
            <person name="Tindall B.J."/>
            <person name="Rohde M."/>
            <person name="Goker M."/>
            <person name="Woyke T."/>
            <person name="Bristow J."/>
            <person name="Eisen J.A."/>
            <person name="Markowitz V."/>
            <person name="Hugenholtz P."/>
            <person name="Kyrpides N.C."/>
            <person name="Klenk H.P."/>
            <person name="Lapidus A."/>
        </authorList>
    </citation>
    <scope>NUCLEOTIDE SEQUENCE [LARGE SCALE GENOMIC DNA]</scope>
    <source>
        <strain evidence="4">ATCC 43296 / DSM 3776 / IFAM 1008 / Mu 290</strain>
    </source>
</reference>
<evidence type="ECO:0000259" key="2">
    <source>
        <dbReference type="Pfam" id="PF09861"/>
    </source>
</evidence>
<feature type="region of interest" description="Disordered" evidence="1">
    <location>
        <begin position="1"/>
        <end position="20"/>
    </location>
</feature>
<dbReference type="Gene3D" id="3.40.50.11440">
    <property type="match status" value="1"/>
</dbReference>
<evidence type="ECO:0000313" key="3">
    <source>
        <dbReference type="EMBL" id="ADG68826.1"/>
    </source>
</evidence>
<gene>
    <name evidence="3" type="ordered locus">Plim_3004</name>
</gene>
<name>D5SSA2_PLAL2</name>
<dbReference type="Pfam" id="PF09861">
    <property type="entry name" value="Lar_N"/>
    <property type="match status" value="1"/>
</dbReference>
<evidence type="ECO:0000313" key="4">
    <source>
        <dbReference type="Proteomes" id="UP000002220"/>
    </source>
</evidence>
<organism evidence="3 4">
    <name type="scientific">Planctopirus limnophila (strain ATCC 43296 / DSM 3776 / IFAM 1008 / Mu 290)</name>
    <name type="common">Planctomyces limnophilus</name>
    <dbReference type="NCBI Taxonomy" id="521674"/>
    <lineage>
        <taxon>Bacteria</taxon>
        <taxon>Pseudomonadati</taxon>
        <taxon>Planctomycetota</taxon>
        <taxon>Planctomycetia</taxon>
        <taxon>Planctomycetales</taxon>
        <taxon>Planctomycetaceae</taxon>
        <taxon>Planctopirus</taxon>
    </lineage>
</organism>
<dbReference type="HOGENOM" id="CLU_055092_0_0_0"/>
<protein>
    <submittedName>
        <fullName evidence="3">Iron-sulfur cluster binding protein</fullName>
    </submittedName>
</protein>
<dbReference type="KEGG" id="plm:Plim_3004"/>
<dbReference type="InterPro" id="IPR018657">
    <property type="entry name" value="LarA-like_N"/>
</dbReference>
<dbReference type="STRING" id="521674.Plim_3004"/>
<dbReference type="eggNOG" id="COG3875">
    <property type="taxonomic scope" value="Bacteria"/>
</dbReference>
<dbReference type="AlphaFoldDB" id="D5SSA2"/>
<proteinExistence type="predicted"/>
<accession>D5SSA2</accession>
<dbReference type="Proteomes" id="UP000002220">
    <property type="component" value="Chromosome"/>
</dbReference>
<dbReference type="GO" id="GO:0050043">
    <property type="term" value="F:lactate racemase activity"/>
    <property type="evidence" value="ECO:0007669"/>
    <property type="project" value="InterPro"/>
</dbReference>